<dbReference type="PANTHER" id="PTHR18911">
    <property type="entry name" value="CTCL TUMOR ANTIGEN HD-CL-01"/>
    <property type="match status" value="1"/>
</dbReference>
<dbReference type="InterPro" id="IPR038830">
    <property type="entry name" value="CCDC186"/>
</dbReference>
<feature type="compositionally biased region" description="Basic and acidic residues" evidence="2">
    <location>
        <begin position="356"/>
        <end position="375"/>
    </location>
</feature>
<evidence type="ECO:0000256" key="1">
    <source>
        <dbReference type="SAM" id="Coils"/>
    </source>
</evidence>
<dbReference type="EMBL" id="MH979768">
    <property type="protein sequence ID" value="AYV89223.1"/>
    <property type="molecule type" value="mRNA"/>
</dbReference>
<feature type="coiled-coil region" evidence="1">
    <location>
        <begin position="123"/>
        <end position="164"/>
    </location>
</feature>
<feature type="compositionally biased region" description="Polar residues" evidence="2">
    <location>
        <begin position="332"/>
        <end position="353"/>
    </location>
</feature>
<feature type="region of interest" description="Disordered" evidence="2">
    <location>
        <begin position="1"/>
        <end position="71"/>
    </location>
</feature>
<keyword evidence="1" id="KW-0175">Coiled coil</keyword>
<sequence>MAEDNEPSVSCTSLDTKTTDEETNQLSFHPTSNQPLTFDDVCLASKERSSTPSSHSDQEVGLSGSSTPLGTPFHASSESLIKDLLGYRVAIDDDDDDALTSAGSRSTHNEITNGFLLDLKTIEANYEAKVTAVVEEKNDLEKQLIELKEKFNHQEEEFKKTVEDIKLTFNSRLEKCTKERDLSRKDLESMVVKYAKSERDVIVYKKAKDEAEKKLRDAVKEKESLVNKVKSLTCDKNSLVKSVDAKLSENILLQKEIEKLRDELKDRDQKWKQTQSKLAFEISDHHETCKKLGNALALIESLQNKAELSADTGLINDRSRSSSRNEMVGENPNVNDSISTAVLPSLSNITTSQENDEVKESSNEPKSDLEKTNESKVEHKVLKNKCISLESENHALTRKIQALERERLDHEEVVSKLKESLNKLNGEVLECNLKLKDMEELKINLQHQKEMVESAKTELSRITELNLELTTEMESCRHKEGELLEFTERLTAKSVLLQAEHNTLEEKYSELLEEFNSIKKRLQELEKENTVLTETLAKERDDHEKEIKLMARKVAEKMELITKYKTRVEEIENENKVMKKRHLNSIRELNKELLIMKKHMETCENEQSTSTHKKENGNHNSDTVSNSSRSSTSSNDASTSKGNTLNVPNISNSDMKSVSSANGSTSSISVNDDSLTNKTGETDLIPHVDKTMLINKIFRLQKTIAKKQEKIDYLEEHNHQLLSEMKKKTKLIQYYILREESGALTTNRMDENKKQLAKHGSTVMSSLFKSYPTDSAITLNLSLEINKRLQAVLEDTILKNITLKENLNTLGEEIARLMQQRNSPDRGASSKAVTVD</sequence>
<feature type="compositionally biased region" description="Polar residues" evidence="2">
    <location>
        <begin position="641"/>
        <end position="679"/>
    </location>
</feature>
<feature type="region of interest" description="Disordered" evidence="2">
    <location>
        <begin position="602"/>
        <end position="682"/>
    </location>
</feature>
<feature type="region of interest" description="Disordered" evidence="2">
    <location>
        <begin position="316"/>
        <end position="375"/>
    </location>
</feature>
<feature type="compositionally biased region" description="Polar residues" evidence="2">
    <location>
        <begin position="24"/>
        <end position="36"/>
    </location>
</feature>
<evidence type="ECO:0000313" key="3">
    <source>
        <dbReference type="EMBL" id="AYV89223.1"/>
    </source>
</evidence>
<reference evidence="3" key="1">
    <citation type="submission" date="2018-09" db="EMBL/GenBank/DDBJ databases">
        <title>Identification of saliva proteins of spider mite Tetranychus evansi by transcriptome and LC-MS/MS approach.</title>
        <authorList>
            <person name="Huang H.-J."/>
            <person name="Cui J.-R."/>
            <person name="Hong X.-Y."/>
        </authorList>
    </citation>
    <scope>NUCLEOTIDE SEQUENCE</scope>
</reference>
<dbReference type="GO" id="GO:0005802">
    <property type="term" value="C:trans-Golgi network"/>
    <property type="evidence" value="ECO:0007669"/>
    <property type="project" value="TreeGrafter"/>
</dbReference>
<feature type="compositionally biased region" description="Polar residues" evidence="2">
    <location>
        <begin position="7"/>
        <end position="16"/>
    </location>
</feature>
<organism evidence="3">
    <name type="scientific">Tetranychus evansi</name>
    <name type="common">red spider mite</name>
    <dbReference type="NCBI Taxonomy" id="178897"/>
    <lineage>
        <taxon>Eukaryota</taxon>
        <taxon>Metazoa</taxon>
        <taxon>Ecdysozoa</taxon>
        <taxon>Arthropoda</taxon>
        <taxon>Chelicerata</taxon>
        <taxon>Arachnida</taxon>
        <taxon>Acari</taxon>
        <taxon>Acariformes</taxon>
        <taxon>Trombidiformes</taxon>
        <taxon>Prostigmata</taxon>
        <taxon>Eleutherengona</taxon>
        <taxon>Raphignathae</taxon>
        <taxon>Tetranychoidea</taxon>
        <taxon>Tetranychidae</taxon>
        <taxon>Tetranychus</taxon>
    </lineage>
</organism>
<feature type="coiled-coil region" evidence="1">
    <location>
        <begin position="379"/>
        <end position="465"/>
    </location>
</feature>
<dbReference type="PANTHER" id="PTHR18911:SF5">
    <property type="entry name" value="COILED-COIL DOMAIN-CONTAINING PROTEIN 186"/>
    <property type="match status" value="1"/>
</dbReference>
<protein>
    <submittedName>
        <fullName evidence="3">Coiled-coil domain-containing 186-like isoform X2</fullName>
    </submittedName>
</protein>
<proteinExistence type="evidence at transcript level"/>
<name>A0A3G5ARQ6_9ACAR</name>
<evidence type="ECO:0000256" key="2">
    <source>
        <dbReference type="SAM" id="MobiDB-lite"/>
    </source>
</evidence>
<dbReference type="AlphaFoldDB" id="A0A3G5ARQ6"/>
<feature type="compositionally biased region" description="Low complexity" evidence="2">
    <location>
        <begin position="620"/>
        <end position="640"/>
    </location>
</feature>
<accession>A0A3G5ARQ6</accession>
<dbReference type="GO" id="GO:0099518">
    <property type="term" value="P:vesicle cytoskeletal trafficking"/>
    <property type="evidence" value="ECO:0007669"/>
    <property type="project" value="TreeGrafter"/>
</dbReference>
<feature type="coiled-coil region" evidence="1">
    <location>
        <begin position="194"/>
        <end position="270"/>
    </location>
</feature>
<dbReference type="GO" id="GO:0031267">
    <property type="term" value="F:small GTPase binding"/>
    <property type="evidence" value="ECO:0007669"/>
    <property type="project" value="TreeGrafter"/>
</dbReference>